<dbReference type="InterPro" id="IPR001672">
    <property type="entry name" value="G6P_Isomerase"/>
</dbReference>
<dbReference type="Gene3D" id="3.40.50.10490">
    <property type="entry name" value="Glucose-6-phosphate isomerase like protein, domain 1"/>
    <property type="match status" value="1"/>
</dbReference>
<sequence length="146" mass="16768">MYTTVRELVENALDSVESISELPVVEITIEEIKKSKFNSMIGLVDHERVDAALYDDYETEKARELVKKFGIDPNNAFAFWDWVGSRYNVCSVVGVLPLSLQYGFQVIEKLQFFITKLGMRPEPNFEVFVQNKLQLRKQDSLTALAL</sequence>
<evidence type="ECO:0000313" key="1">
    <source>
        <dbReference type="EMBL" id="KAK7281586.1"/>
    </source>
</evidence>
<dbReference type="GO" id="GO:0006096">
    <property type="term" value="P:glycolytic process"/>
    <property type="evidence" value="ECO:0007669"/>
    <property type="project" value="InterPro"/>
</dbReference>
<evidence type="ECO:0000313" key="2">
    <source>
        <dbReference type="Proteomes" id="UP001372338"/>
    </source>
</evidence>
<dbReference type="AlphaFoldDB" id="A0AAN9FUZ1"/>
<organism evidence="1 2">
    <name type="scientific">Crotalaria pallida</name>
    <name type="common">Smooth rattlebox</name>
    <name type="synonym">Crotalaria striata</name>
    <dbReference type="NCBI Taxonomy" id="3830"/>
    <lineage>
        <taxon>Eukaryota</taxon>
        <taxon>Viridiplantae</taxon>
        <taxon>Streptophyta</taxon>
        <taxon>Embryophyta</taxon>
        <taxon>Tracheophyta</taxon>
        <taxon>Spermatophyta</taxon>
        <taxon>Magnoliopsida</taxon>
        <taxon>eudicotyledons</taxon>
        <taxon>Gunneridae</taxon>
        <taxon>Pentapetalae</taxon>
        <taxon>rosids</taxon>
        <taxon>fabids</taxon>
        <taxon>Fabales</taxon>
        <taxon>Fabaceae</taxon>
        <taxon>Papilionoideae</taxon>
        <taxon>50 kb inversion clade</taxon>
        <taxon>genistoids sensu lato</taxon>
        <taxon>core genistoids</taxon>
        <taxon>Crotalarieae</taxon>
        <taxon>Crotalaria</taxon>
    </lineage>
</organism>
<dbReference type="EMBL" id="JAYWIO010000002">
    <property type="protein sequence ID" value="KAK7281586.1"/>
    <property type="molecule type" value="Genomic_DNA"/>
</dbReference>
<dbReference type="SUPFAM" id="SSF53697">
    <property type="entry name" value="SIS domain"/>
    <property type="match status" value="1"/>
</dbReference>
<accession>A0AAN9FUZ1</accession>
<dbReference type="Gene3D" id="3.30.565.10">
    <property type="entry name" value="Histidine kinase-like ATPase, C-terminal domain"/>
    <property type="match status" value="1"/>
</dbReference>
<dbReference type="PANTHER" id="PTHR48444">
    <property type="entry name" value="DNA TOPOISOMERASE 6 SUBUNIT B"/>
    <property type="match status" value="1"/>
</dbReference>
<protein>
    <submittedName>
        <fullName evidence="1">Uncharacterized protein</fullName>
    </submittedName>
</protein>
<dbReference type="InterPro" id="IPR036890">
    <property type="entry name" value="HATPase_C_sf"/>
</dbReference>
<name>A0AAN9FUZ1_CROPI</name>
<comment type="caution">
    <text evidence="1">The sequence shown here is derived from an EMBL/GenBank/DDBJ whole genome shotgun (WGS) entry which is preliminary data.</text>
</comment>
<dbReference type="Pfam" id="PF00342">
    <property type="entry name" value="PGI"/>
    <property type="match status" value="1"/>
</dbReference>
<keyword evidence="2" id="KW-1185">Reference proteome</keyword>
<dbReference type="GO" id="GO:0004347">
    <property type="term" value="F:glucose-6-phosphate isomerase activity"/>
    <property type="evidence" value="ECO:0007669"/>
    <property type="project" value="InterPro"/>
</dbReference>
<dbReference type="GO" id="GO:0097367">
    <property type="term" value="F:carbohydrate derivative binding"/>
    <property type="evidence" value="ECO:0007669"/>
    <property type="project" value="InterPro"/>
</dbReference>
<dbReference type="PANTHER" id="PTHR48444:SF1">
    <property type="entry name" value="DNA TOPOISOMERASE 6 SUBUNIT B"/>
    <property type="match status" value="1"/>
</dbReference>
<dbReference type="InterPro" id="IPR046348">
    <property type="entry name" value="SIS_dom_sf"/>
</dbReference>
<gene>
    <name evidence="1" type="ORF">RIF29_09705</name>
</gene>
<dbReference type="GO" id="GO:0006094">
    <property type="term" value="P:gluconeogenesis"/>
    <property type="evidence" value="ECO:0007669"/>
    <property type="project" value="InterPro"/>
</dbReference>
<dbReference type="Proteomes" id="UP001372338">
    <property type="component" value="Unassembled WGS sequence"/>
</dbReference>
<reference evidence="1 2" key="1">
    <citation type="submission" date="2024-01" db="EMBL/GenBank/DDBJ databases">
        <title>The genomes of 5 underutilized Papilionoideae crops provide insights into root nodulation and disease resistanc.</title>
        <authorList>
            <person name="Yuan L."/>
        </authorList>
    </citation>
    <scope>NUCLEOTIDE SEQUENCE [LARGE SCALE GENOMIC DNA]</scope>
    <source>
        <strain evidence="1">ZHUSHIDOU_FW_LH</strain>
        <tissue evidence="1">Leaf</tissue>
    </source>
</reference>
<proteinExistence type="predicted"/>